<feature type="chain" id="PRO_5032719387" evidence="1">
    <location>
        <begin position="24"/>
        <end position="294"/>
    </location>
</feature>
<dbReference type="RefSeq" id="WP_103559030.1">
    <property type="nucleotide sequence ID" value="NZ_CP060707.1"/>
</dbReference>
<sequence length="294" mass="33587">MKILNLIALCTCLAFGGEFDLNAANGAVTNLTPLKKAGQIELKLNNSNPVTGLDYDEESKSFLVGTLKFELYSMDENLDQIKSYLRSTPDWIIQMEDTVGASFFKGSLGLISYNKTYEFFKFMPDQSKDDANKAWRYLHDGYDKFSLDFKDRYYTVRAKQQYILSWDHSDFYGEFFIASVPDDIKQSWSIASFSDSDNLLSTEFIPSFDESLGVKEGREINDYYVTGMDAQGEFVYLLSKQYSSILKLDPRARKVTEIYSFDGVGDAHALAIKDDKFYVASKENGVNKIFIFER</sequence>
<keyword evidence="1" id="KW-0732">Signal</keyword>
<feature type="signal peptide" evidence="1">
    <location>
        <begin position="1"/>
        <end position="23"/>
    </location>
</feature>
<reference evidence="2 3" key="1">
    <citation type="journal article" date="2018" name="Emerg. Microbes Infect.">
        <title>Genomic analysis of oral Campylobacter concisus strains identified a potential bacterial molecular marker associated with active Crohn's disease.</title>
        <authorList>
            <person name="Liu F."/>
            <person name="Ma R."/>
            <person name="Tay C.Y.A."/>
            <person name="Octavia S."/>
            <person name="Lan R."/>
            <person name="Chung H.K.L."/>
            <person name="Riordan S.M."/>
            <person name="Grimm M.C."/>
            <person name="Leong R.W."/>
            <person name="Tanaka M.M."/>
            <person name="Connor S."/>
            <person name="Zhang L."/>
        </authorList>
    </citation>
    <scope>NUCLEOTIDE SEQUENCE [LARGE SCALE GENOMIC DNA]</scope>
    <source>
        <strain evidence="2 3">P1CDO2</strain>
    </source>
</reference>
<dbReference type="AlphaFoldDB" id="A0A7S9WQQ2"/>
<gene>
    <name evidence="2" type="ORF">CVT00_09060</name>
</gene>
<accession>A0A7S9WQQ2</accession>
<name>A0A7S9WQQ2_9BACT</name>
<dbReference type="Proteomes" id="UP000594508">
    <property type="component" value="Chromosome"/>
</dbReference>
<evidence type="ECO:0000313" key="3">
    <source>
        <dbReference type="Proteomes" id="UP000594508"/>
    </source>
</evidence>
<proteinExistence type="predicted"/>
<organism evidence="2 3">
    <name type="scientific">Campylobacter concisus</name>
    <dbReference type="NCBI Taxonomy" id="199"/>
    <lineage>
        <taxon>Bacteria</taxon>
        <taxon>Pseudomonadati</taxon>
        <taxon>Campylobacterota</taxon>
        <taxon>Epsilonproteobacteria</taxon>
        <taxon>Campylobacterales</taxon>
        <taxon>Campylobacteraceae</taxon>
        <taxon>Campylobacter</taxon>
    </lineage>
</organism>
<evidence type="ECO:0000256" key="1">
    <source>
        <dbReference type="SAM" id="SignalP"/>
    </source>
</evidence>
<evidence type="ECO:0000313" key="2">
    <source>
        <dbReference type="EMBL" id="QPH89783.1"/>
    </source>
</evidence>
<dbReference type="EMBL" id="CP060707">
    <property type="protein sequence ID" value="QPH89783.1"/>
    <property type="molecule type" value="Genomic_DNA"/>
</dbReference>
<protein>
    <submittedName>
        <fullName evidence="2">Uncharacterized protein</fullName>
    </submittedName>
</protein>